<gene>
    <name evidence="1" type="ORF">CEXT_359731</name>
</gene>
<dbReference type="Proteomes" id="UP001054945">
    <property type="component" value="Unassembled WGS sequence"/>
</dbReference>
<dbReference type="EMBL" id="BPLR01014677">
    <property type="protein sequence ID" value="GIY70520.1"/>
    <property type="molecule type" value="Genomic_DNA"/>
</dbReference>
<protein>
    <submittedName>
        <fullName evidence="1">Uncharacterized protein</fullName>
    </submittedName>
</protein>
<name>A0AAV4VKQ2_CAEEX</name>
<reference evidence="1 2" key="1">
    <citation type="submission" date="2021-06" db="EMBL/GenBank/DDBJ databases">
        <title>Caerostris extrusa draft genome.</title>
        <authorList>
            <person name="Kono N."/>
            <person name="Arakawa K."/>
        </authorList>
    </citation>
    <scope>NUCLEOTIDE SEQUENCE [LARGE SCALE GENOMIC DNA]</scope>
</reference>
<keyword evidence="2" id="KW-1185">Reference proteome</keyword>
<evidence type="ECO:0000313" key="1">
    <source>
        <dbReference type="EMBL" id="GIY70520.1"/>
    </source>
</evidence>
<proteinExistence type="predicted"/>
<accession>A0AAV4VKQ2</accession>
<organism evidence="1 2">
    <name type="scientific">Caerostris extrusa</name>
    <name type="common">Bark spider</name>
    <name type="synonym">Caerostris bankana</name>
    <dbReference type="NCBI Taxonomy" id="172846"/>
    <lineage>
        <taxon>Eukaryota</taxon>
        <taxon>Metazoa</taxon>
        <taxon>Ecdysozoa</taxon>
        <taxon>Arthropoda</taxon>
        <taxon>Chelicerata</taxon>
        <taxon>Arachnida</taxon>
        <taxon>Araneae</taxon>
        <taxon>Araneomorphae</taxon>
        <taxon>Entelegynae</taxon>
        <taxon>Araneoidea</taxon>
        <taxon>Araneidae</taxon>
        <taxon>Caerostris</taxon>
    </lineage>
</organism>
<evidence type="ECO:0000313" key="2">
    <source>
        <dbReference type="Proteomes" id="UP001054945"/>
    </source>
</evidence>
<dbReference type="AlphaFoldDB" id="A0AAV4VKQ2"/>
<comment type="caution">
    <text evidence="1">The sequence shown here is derived from an EMBL/GenBank/DDBJ whole genome shotgun (WGS) entry which is preliminary data.</text>
</comment>
<sequence length="102" mass="11765">MANGNLFQKFQHVQYLLPKLCPNIPNVNRSRKFQHHLLLKFITAIRLLTSQMGIYHECLLWAEWGRYGLYGGIESRSFQRIGNSLLNTPRGRAGDFRGSSTN</sequence>